<dbReference type="PANTHER" id="PTHR13707:SF23">
    <property type="entry name" value="SUCCINYL-COA:3-KETOACID-COENZYME A TRANSFERASE"/>
    <property type="match status" value="1"/>
</dbReference>
<comment type="caution">
    <text evidence="1">The sequence shown here is derived from an EMBL/GenBank/DDBJ whole genome shotgun (WGS) entry which is preliminary data.</text>
</comment>
<dbReference type="PANTHER" id="PTHR13707">
    <property type="entry name" value="KETOACID-COENZYME A TRANSFERASE"/>
    <property type="match status" value="1"/>
</dbReference>
<organism evidence="1 2">
    <name type="scientific">Chiloscyllium punctatum</name>
    <name type="common">Brownbanded bambooshark</name>
    <name type="synonym">Hemiscyllium punctatum</name>
    <dbReference type="NCBI Taxonomy" id="137246"/>
    <lineage>
        <taxon>Eukaryota</taxon>
        <taxon>Metazoa</taxon>
        <taxon>Chordata</taxon>
        <taxon>Craniata</taxon>
        <taxon>Vertebrata</taxon>
        <taxon>Chondrichthyes</taxon>
        <taxon>Elasmobranchii</taxon>
        <taxon>Galeomorphii</taxon>
        <taxon>Galeoidea</taxon>
        <taxon>Orectolobiformes</taxon>
        <taxon>Hemiscylliidae</taxon>
        <taxon>Chiloscyllium</taxon>
    </lineage>
</organism>
<dbReference type="Proteomes" id="UP000287033">
    <property type="component" value="Unassembled WGS sequence"/>
</dbReference>
<dbReference type="InterPro" id="IPR004165">
    <property type="entry name" value="CoA_trans_fam_I"/>
</dbReference>
<dbReference type="GO" id="GO:0008260">
    <property type="term" value="F:succinyl-CoA:3-oxo-acid CoA-transferase activity"/>
    <property type="evidence" value="ECO:0007669"/>
    <property type="project" value="TreeGrafter"/>
</dbReference>
<dbReference type="GO" id="GO:0005739">
    <property type="term" value="C:mitochondrion"/>
    <property type="evidence" value="ECO:0007669"/>
    <property type="project" value="TreeGrafter"/>
</dbReference>
<accession>A0A401RLR8</accession>
<dbReference type="STRING" id="137246.A0A401RLR8"/>
<dbReference type="OrthoDB" id="1933379at2759"/>
<dbReference type="SUPFAM" id="SSF100950">
    <property type="entry name" value="NagB/RpiA/CoA transferase-like"/>
    <property type="match status" value="1"/>
</dbReference>
<dbReference type="AlphaFoldDB" id="A0A401RLR8"/>
<dbReference type="InterPro" id="IPR037171">
    <property type="entry name" value="NagB/RpiA_transferase-like"/>
</dbReference>
<evidence type="ECO:0000313" key="1">
    <source>
        <dbReference type="EMBL" id="GCC19095.1"/>
    </source>
</evidence>
<sequence length="61" mass="6923">METGFVLYFVNRLPLRKAVFDVDKNKGLTLIEIFEGLTVDDIRKCTGCDFSVSPNLRPMAQ</sequence>
<dbReference type="EMBL" id="BEZZ01003181">
    <property type="protein sequence ID" value="GCC19095.1"/>
    <property type="molecule type" value="Genomic_DNA"/>
</dbReference>
<feature type="non-terminal residue" evidence="1">
    <location>
        <position position="61"/>
    </location>
</feature>
<dbReference type="Gene3D" id="3.40.1080.10">
    <property type="entry name" value="Glutaconate Coenzyme A-transferase"/>
    <property type="match status" value="1"/>
</dbReference>
<name>A0A401RLR8_CHIPU</name>
<protein>
    <submittedName>
        <fullName evidence="1">Uncharacterized protein</fullName>
    </submittedName>
</protein>
<evidence type="ECO:0000313" key="2">
    <source>
        <dbReference type="Proteomes" id="UP000287033"/>
    </source>
</evidence>
<gene>
    <name evidence="1" type="ORF">chiPu_0020966</name>
</gene>
<keyword evidence="2" id="KW-1185">Reference proteome</keyword>
<reference evidence="1 2" key="1">
    <citation type="journal article" date="2018" name="Nat. Ecol. Evol.">
        <title>Shark genomes provide insights into elasmobranch evolution and the origin of vertebrates.</title>
        <authorList>
            <person name="Hara Y"/>
            <person name="Yamaguchi K"/>
            <person name="Onimaru K"/>
            <person name="Kadota M"/>
            <person name="Koyanagi M"/>
            <person name="Keeley SD"/>
            <person name="Tatsumi K"/>
            <person name="Tanaka K"/>
            <person name="Motone F"/>
            <person name="Kageyama Y"/>
            <person name="Nozu R"/>
            <person name="Adachi N"/>
            <person name="Nishimura O"/>
            <person name="Nakagawa R"/>
            <person name="Tanegashima C"/>
            <person name="Kiyatake I"/>
            <person name="Matsumoto R"/>
            <person name="Murakumo K"/>
            <person name="Nishida K"/>
            <person name="Terakita A"/>
            <person name="Kuratani S"/>
            <person name="Sato K"/>
            <person name="Hyodo S Kuraku.S."/>
        </authorList>
    </citation>
    <scope>NUCLEOTIDE SEQUENCE [LARGE SCALE GENOMIC DNA]</scope>
</reference>
<proteinExistence type="predicted"/>